<feature type="region of interest" description="Disordered" evidence="9">
    <location>
        <begin position="332"/>
        <end position="352"/>
    </location>
</feature>
<evidence type="ECO:0000256" key="2">
    <source>
        <dbReference type="ARBA" id="ARBA00022527"/>
    </source>
</evidence>
<dbReference type="Gene3D" id="1.10.510.10">
    <property type="entry name" value="Transferase(Phosphotransferase) domain 1"/>
    <property type="match status" value="1"/>
</dbReference>
<keyword evidence="3" id="KW-0808">Transferase</keyword>
<dbReference type="InterPro" id="IPR011009">
    <property type="entry name" value="Kinase-like_dom_sf"/>
</dbReference>
<dbReference type="GO" id="GO:0005524">
    <property type="term" value="F:ATP binding"/>
    <property type="evidence" value="ECO:0007669"/>
    <property type="project" value="UniProtKB-KW"/>
</dbReference>
<dbReference type="STRING" id="4781.A0A0P1AVD0"/>
<dbReference type="InterPro" id="IPR000719">
    <property type="entry name" value="Prot_kinase_dom"/>
</dbReference>
<name>A0A0P1AVD0_PLAHL</name>
<dbReference type="EC" id="2.7.11.1" evidence="1"/>
<dbReference type="InterPro" id="IPR051131">
    <property type="entry name" value="NEK_Ser/Thr_kinase_NIMA"/>
</dbReference>
<dbReference type="RefSeq" id="XP_024582647.1">
    <property type="nucleotide sequence ID" value="XM_024717117.1"/>
</dbReference>
<keyword evidence="12" id="KW-1185">Reference proteome</keyword>
<dbReference type="EMBL" id="CCYD01002047">
    <property type="protein sequence ID" value="CEG46278.1"/>
    <property type="molecule type" value="Genomic_DNA"/>
</dbReference>
<keyword evidence="4" id="KW-0547">Nucleotide-binding</keyword>
<dbReference type="GO" id="GO:0004674">
    <property type="term" value="F:protein serine/threonine kinase activity"/>
    <property type="evidence" value="ECO:0007669"/>
    <property type="project" value="UniProtKB-KW"/>
</dbReference>
<dbReference type="Pfam" id="PF00069">
    <property type="entry name" value="Pkinase"/>
    <property type="match status" value="1"/>
</dbReference>
<feature type="domain" description="Protein kinase" evidence="10">
    <location>
        <begin position="12"/>
        <end position="281"/>
    </location>
</feature>
<keyword evidence="2" id="KW-0723">Serine/threonine-protein kinase</keyword>
<dbReference type="PROSITE" id="PS00108">
    <property type="entry name" value="PROTEIN_KINASE_ST"/>
    <property type="match status" value="1"/>
</dbReference>
<dbReference type="Proteomes" id="UP000054928">
    <property type="component" value="Unassembled WGS sequence"/>
</dbReference>
<dbReference type="AlphaFoldDB" id="A0A0P1AVD0"/>
<accession>A0A0P1AVD0</accession>
<protein>
    <recommendedName>
        <fullName evidence="1">non-specific serine/threonine protein kinase</fullName>
        <ecNumber evidence="1">2.7.11.1</ecNumber>
    </recommendedName>
</protein>
<sequence length="419" mass="46950">MQELPVKSKDIYTQLAHIGHGTYADVFLCMHKTSGDYVCLKEMDVSFLSSDERERCLTEVTILQHLSAHPNIVGFREAFWKESLEESQQVLILVLDYADGGSLAQYLRVTRTTEECAREIFIEIVRGVLHLHSHHIIHRDLKCDNILLFRSGRIVVGDFGTSKQIIPTAGENQVLKKQDLTATVVGSPLYMSPELLEGKLHGFATDIWSLGCVLYELLSGGKPSFGAASYPAVVIRITQGEYDQLDPEVVSKEACDLIDMMLQKEPRKRPSIMEVLRSSWLEKAAISELKSEVAFINEPLSPYSVISADSHQASAKPYDRFTTGSVISTRFPPPAPMGIMKKGASPRVAATRNQKRLIRRSSSIKRKRNLSRSRVVSPLIWLDEEPPPPPVLPFRNPSLVAPSIPFKQHRATDYDSVEK</sequence>
<dbReference type="PANTHER" id="PTHR44899">
    <property type="entry name" value="CAMK FAMILY PROTEIN KINASE"/>
    <property type="match status" value="1"/>
</dbReference>
<organism evidence="11 12">
    <name type="scientific">Plasmopara halstedii</name>
    <name type="common">Downy mildew of sunflower</name>
    <dbReference type="NCBI Taxonomy" id="4781"/>
    <lineage>
        <taxon>Eukaryota</taxon>
        <taxon>Sar</taxon>
        <taxon>Stramenopiles</taxon>
        <taxon>Oomycota</taxon>
        <taxon>Peronosporomycetes</taxon>
        <taxon>Peronosporales</taxon>
        <taxon>Peronosporaceae</taxon>
        <taxon>Plasmopara</taxon>
    </lineage>
</organism>
<keyword evidence="6" id="KW-0067">ATP-binding</keyword>
<evidence type="ECO:0000259" key="10">
    <source>
        <dbReference type="PROSITE" id="PS50011"/>
    </source>
</evidence>
<evidence type="ECO:0000256" key="4">
    <source>
        <dbReference type="ARBA" id="ARBA00022741"/>
    </source>
</evidence>
<dbReference type="FunFam" id="1.10.510.10:FF:000571">
    <property type="entry name" value="Maternal embryonic leucine zipper kinase"/>
    <property type="match status" value="1"/>
</dbReference>
<evidence type="ECO:0000256" key="8">
    <source>
        <dbReference type="ARBA" id="ARBA00048679"/>
    </source>
</evidence>
<comment type="catalytic activity">
    <reaction evidence="7">
        <text>L-threonyl-[protein] + ATP = O-phospho-L-threonyl-[protein] + ADP + H(+)</text>
        <dbReference type="Rhea" id="RHEA:46608"/>
        <dbReference type="Rhea" id="RHEA-COMP:11060"/>
        <dbReference type="Rhea" id="RHEA-COMP:11605"/>
        <dbReference type="ChEBI" id="CHEBI:15378"/>
        <dbReference type="ChEBI" id="CHEBI:30013"/>
        <dbReference type="ChEBI" id="CHEBI:30616"/>
        <dbReference type="ChEBI" id="CHEBI:61977"/>
        <dbReference type="ChEBI" id="CHEBI:456216"/>
        <dbReference type="EC" id="2.7.11.1"/>
    </reaction>
</comment>
<dbReference type="SMART" id="SM00220">
    <property type="entry name" value="S_TKc"/>
    <property type="match status" value="1"/>
</dbReference>
<dbReference type="PRINTS" id="PR00109">
    <property type="entry name" value="TYRKINASE"/>
</dbReference>
<dbReference type="InterPro" id="IPR001245">
    <property type="entry name" value="Ser-Thr/Tyr_kinase_cat_dom"/>
</dbReference>
<proteinExistence type="predicted"/>
<evidence type="ECO:0000256" key="6">
    <source>
        <dbReference type="ARBA" id="ARBA00022840"/>
    </source>
</evidence>
<evidence type="ECO:0000256" key="1">
    <source>
        <dbReference type="ARBA" id="ARBA00012513"/>
    </source>
</evidence>
<dbReference type="OMA" id="DVFLCEH"/>
<dbReference type="PROSITE" id="PS50011">
    <property type="entry name" value="PROTEIN_KINASE_DOM"/>
    <property type="match status" value="1"/>
</dbReference>
<dbReference type="SUPFAM" id="SSF56112">
    <property type="entry name" value="Protein kinase-like (PK-like)"/>
    <property type="match status" value="1"/>
</dbReference>
<reference evidence="12" key="1">
    <citation type="submission" date="2014-09" db="EMBL/GenBank/DDBJ databases">
        <authorList>
            <person name="Sharma Rahul"/>
            <person name="Thines Marco"/>
        </authorList>
    </citation>
    <scope>NUCLEOTIDE SEQUENCE [LARGE SCALE GENOMIC DNA]</scope>
</reference>
<evidence type="ECO:0000256" key="5">
    <source>
        <dbReference type="ARBA" id="ARBA00022777"/>
    </source>
</evidence>
<keyword evidence="5 11" id="KW-0418">Kinase</keyword>
<evidence type="ECO:0000313" key="12">
    <source>
        <dbReference type="Proteomes" id="UP000054928"/>
    </source>
</evidence>
<evidence type="ECO:0000256" key="7">
    <source>
        <dbReference type="ARBA" id="ARBA00047899"/>
    </source>
</evidence>
<evidence type="ECO:0000256" key="9">
    <source>
        <dbReference type="SAM" id="MobiDB-lite"/>
    </source>
</evidence>
<comment type="catalytic activity">
    <reaction evidence="8">
        <text>L-seryl-[protein] + ATP = O-phospho-L-seryl-[protein] + ADP + H(+)</text>
        <dbReference type="Rhea" id="RHEA:17989"/>
        <dbReference type="Rhea" id="RHEA-COMP:9863"/>
        <dbReference type="Rhea" id="RHEA-COMP:11604"/>
        <dbReference type="ChEBI" id="CHEBI:15378"/>
        <dbReference type="ChEBI" id="CHEBI:29999"/>
        <dbReference type="ChEBI" id="CHEBI:30616"/>
        <dbReference type="ChEBI" id="CHEBI:83421"/>
        <dbReference type="ChEBI" id="CHEBI:456216"/>
        <dbReference type="EC" id="2.7.11.1"/>
    </reaction>
</comment>
<evidence type="ECO:0000313" key="11">
    <source>
        <dbReference type="EMBL" id="CEG46278.1"/>
    </source>
</evidence>
<evidence type="ECO:0000256" key="3">
    <source>
        <dbReference type="ARBA" id="ARBA00022679"/>
    </source>
</evidence>
<dbReference type="InterPro" id="IPR008271">
    <property type="entry name" value="Ser/Thr_kinase_AS"/>
</dbReference>
<dbReference type="PANTHER" id="PTHR44899:SF3">
    <property type="entry name" value="SERINE_THREONINE-PROTEIN KINASE NEK1"/>
    <property type="match status" value="1"/>
</dbReference>
<dbReference type="OrthoDB" id="248923at2759"/>
<dbReference type="GeneID" id="36397743"/>